<dbReference type="InterPro" id="IPR022920">
    <property type="entry name" value="Disulphide_bond_form_DsbB"/>
</dbReference>
<dbReference type="AlphaFoldDB" id="A0A381SJ05"/>
<keyword evidence="9" id="KW-0560">Oxidoreductase</keyword>
<evidence type="ECO:0000256" key="11">
    <source>
        <dbReference type="ARBA" id="ARBA00023157"/>
    </source>
</evidence>
<keyword evidence="6 14" id="KW-0812">Transmembrane</keyword>
<evidence type="ECO:0000256" key="10">
    <source>
        <dbReference type="ARBA" id="ARBA00023136"/>
    </source>
</evidence>
<dbReference type="EMBL" id="UINC01003183">
    <property type="protein sequence ID" value="SVA04062.1"/>
    <property type="molecule type" value="Genomic_DNA"/>
</dbReference>
<dbReference type="InterPro" id="IPR023380">
    <property type="entry name" value="DsbB-like_sf"/>
</dbReference>
<dbReference type="GO" id="GO:0006457">
    <property type="term" value="P:protein folding"/>
    <property type="evidence" value="ECO:0007669"/>
    <property type="project" value="InterPro"/>
</dbReference>
<dbReference type="InterPro" id="IPR050183">
    <property type="entry name" value="DsbB"/>
</dbReference>
<dbReference type="PANTHER" id="PTHR36570">
    <property type="entry name" value="DISULFIDE BOND FORMATION PROTEIN B"/>
    <property type="match status" value="1"/>
</dbReference>
<dbReference type="PANTHER" id="PTHR36570:SF3">
    <property type="entry name" value="DISULFIDE BOND FORMATION PROTEIN B"/>
    <property type="match status" value="1"/>
</dbReference>
<keyword evidence="3" id="KW-0813">Transport</keyword>
<feature type="transmembrane region" description="Helical" evidence="14">
    <location>
        <begin position="69"/>
        <end position="89"/>
    </location>
</feature>
<feature type="transmembrane region" description="Helical" evidence="14">
    <location>
        <begin position="39"/>
        <end position="57"/>
    </location>
</feature>
<proteinExistence type="inferred from homology"/>
<gene>
    <name evidence="15" type="ORF">METZ01_LOCUS56916</name>
</gene>
<comment type="similarity">
    <text evidence="2">Belongs to the DsbB family.</text>
</comment>
<keyword evidence="12" id="KW-0143">Chaperone</keyword>
<keyword evidence="5" id="KW-0997">Cell inner membrane</keyword>
<evidence type="ECO:0000256" key="8">
    <source>
        <dbReference type="ARBA" id="ARBA00022989"/>
    </source>
</evidence>
<evidence type="ECO:0000313" key="15">
    <source>
        <dbReference type="EMBL" id="SVA04062.1"/>
    </source>
</evidence>
<keyword evidence="7" id="KW-0249">Electron transport</keyword>
<protein>
    <recommendedName>
        <fullName evidence="16">Disulfide bond formation protein B</fullName>
    </recommendedName>
</protein>
<comment type="subcellular location">
    <subcellularLocation>
        <location evidence="1">Cell inner membrane</location>
        <topology evidence="1">Multi-pass membrane protein</topology>
    </subcellularLocation>
</comment>
<evidence type="ECO:0000256" key="6">
    <source>
        <dbReference type="ARBA" id="ARBA00022692"/>
    </source>
</evidence>
<evidence type="ECO:0000256" key="4">
    <source>
        <dbReference type="ARBA" id="ARBA00022475"/>
    </source>
</evidence>
<sequence length="165" mass="18508">MRITRRNLLLTGFLFCVLLIAYALYTQYVLGLEPCPLCILQRVAVIALGLSFLFMALRPPQRRQSKFFASLLLTIISSAGVGIAARHVWLQNLPPDKVPGCGPGLDFMMANFPLSEVFQMVFSGSGECAEISWSFAFLSMPAWVIIWLIFLGSYGVWTIYQGRYN</sequence>
<dbReference type="Gene3D" id="1.20.1550.10">
    <property type="entry name" value="DsbB-like"/>
    <property type="match status" value="1"/>
</dbReference>
<keyword evidence="8 14" id="KW-1133">Transmembrane helix</keyword>
<dbReference type="Pfam" id="PF02600">
    <property type="entry name" value="DsbB"/>
    <property type="match status" value="1"/>
</dbReference>
<dbReference type="HAMAP" id="MF_00286">
    <property type="entry name" value="DsbB"/>
    <property type="match status" value="1"/>
</dbReference>
<keyword evidence="10 14" id="KW-0472">Membrane</keyword>
<organism evidence="15">
    <name type="scientific">marine metagenome</name>
    <dbReference type="NCBI Taxonomy" id="408172"/>
    <lineage>
        <taxon>unclassified sequences</taxon>
        <taxon>metagenomes</taxon>
        <taxon>ecological metagenomes</taxon>
    </lineage>
</organism>
<evidence type="ECO:0000256" key="9">
    <source>
        <dbReference type="ARBA" id="ARBA00023002"/>
    </source>
</evidence>
<reference evidence="15" key="1">
    <citation type="submission" date="2018-05" db="EMBL/GenBank/DDBJ databases">
        <authorList>
            <person name="Lanie J.A."/>
            <person name="Ng W.-L."/>
            <person name="Kazmierczak K.M."/>
            <person name="Andrzejewski T.M."/>
            <person name="Davidsen T.M."/>
            <person name="Wayne K.J."/>
            <person name="Tettelin H."/>
            <person name="Glass J.I."/>
            <person name="Rusch D."/>
            <person name="Podicherti R."/>
            <person name="Tsui H.-C.T."/>
            <person name="Winkler M.E."/>
        </authorList>
    </citation>
    <scope>NUCLEOTIDE SEQUENCE</scope>
</reference>
<evidence type="ECO:0000256" key="7">
    <source>
        <dbReference type="ARBA" id="ARBA00022982"/>
    </source>
</evidence>
<evidence type="ECO:0000256" key="13">
    <source>
        <dbReference type="ARBA" id="ARBA00023284"/>
    </source>
</evidence>
<name>A0A381SJ05_9ZZZZ</name>
<evidence type="ECO:0000256" key="14">
    <source>
        <dbReference type="SAM" id="Phobius"/>
    </source>
</evidence>
<accession>A0A381SJ05</accession>
<evidence type="ECO:0000256" key="12">
    <source>
        <dbReference type="ARBA" id="ARBA00023186"/>
    </source>
</evidence>
<dbReference type="InterPro" id="IPR003752">
    <property type="entry name" value="DiS_bond_form_DsbB/BdbC"/>
</dbReference>
<evidence type="ECO:0000256" key="2">
    <source>
        <dbReference type="ARBA" id="ARBA00008823"/>
    </source>
</evidence>
<evidence type="ECO:0000256" key="1">
    <source>
        <dbReference type="ARBA" id="ARBA00004429"/>
    </source>
</evidence>
<dbReference type="GO" id="GO:0015035">
    <property type="term" value="F:protein-disulfide reductase activity"/>
    <property type="evidence" value="ECO:0007669"/>
    <property type="project" value="InterPro"/>
</dbReference>
<keyword evidence="13" id="KW-0676">Redox-active center</keyword>
<keyword evidence="4" id="KW-1003">Cell membrane</keyword>
<evidence type="ECO:0000256" key="3">
    <source>
        <dbReference type="ARBA" id="ARBA00022448"/>
    </source>
</evidence>
<dbReference type="SUPFAM" id="SSF158442">
    <property type="entry name" value="DsbB-like"/>
    <property type="match status" value="1"/>
</dbReference>
<keyword evidence="11" id="KW-1015">Disulfide bond</keyword>
<feature type="transmembrane region" description="Helical" evidence="14">
    <location>
        <begin position="140"/>
        <end position="160"/>
    </location>
</feature>
<evidence type="ECO:0000256" key="5">
    <source>
        <dbReference type="ARBA" id="ARBA00022519"/>
    </source>
</evidence>
<dbReference type="GO" id="GO:0005886">
    <property type="term" value="C:plasma membrane"/>
    <property type="evidence" value="ECO:0007669"/>
    <property type="project" value="UniProtKB-SubCell"/>
</dbReference>
<evidence type="ECO:0008006" key="16">
    <source>
        <dbReference type="Google" id="ProtNLM"/>
    </source>
</evidence>